<dbReference type="OrthoDB" id="9805462at2"/>
<organism evidence="4 5">
    <name type="scientific">Candidatus Tachikawaea gelatinosa</name>
    <dbReference type="NCBI Taxonomy" id="1410383"/>
    <lineage>
        <taxon>Bacteria</taxon>
        <taxon>Pseudomonadati</taxon>
        <taxon>Pseudomonadota</taxon>
        <taxon>Gammaproteobacteria</taxon>
        <taxon>Enterobacterales</taxon>
        <taxon>Enterobacteriaceae</taxon>
        <taxon>Candidatus Tachikawaea</taxon>
    </lineage>
</organism>
<dbReference type="InterPro" id="IPR023620">
    <property type="entry name" value="SmpB"/>
</dbReference>
<keyword evidence="2 3" id="KW-0694">RNA-binding</keyword>
<reference evidence="5" key="1">
    <citation type="submission" date="2013-11" db="EMBL/GenBank/DDBJ databases">
        <title>Symbiont-containing voluminous jelly as an extraordinary maternal gift for overwintering insect nymphs.</title>
        <authorList>
            <person name="Kaiwa N."/>
            <person name="Hosokawa T."/>
            <person name="Nikoh N."/>
            <person name="Meng X.Y."/>
            <person name="Tanahashi M."/>
            <person name="Moriyama M."/>
            <person name="Maeda T."/>
            <person name="Yamaguchi K."/>
            <person name="Shigenobu S."/>
            <person name="Ito M."/>
            <person name="Fukatsu T."/>
        </authorList>
    </citation>
    <scope>NUCLEOTIDE SEQUENCE [LARGE SCALE GENOMIC DNA]</scope>
    <source>
        <strain evidence="5">UwTKB</strain>
    </source>
</reference>
<protein>
    <recommendedName>
        <fullName evidence="3">SsrA-binding protein</fullName>
    </recommendedName>
    <alternativeName>
        <fullName evidence="3">Small protein B</fullName>
    </alternativeName>
</protein>
<dbReference type="GO" id="GO:0005829">
    <property type="term" value="C:cytosol"/>
    <property type="evidence" value="ECO:0007669"/>
    <property type="project" value="TreeGrafter"/>
</dbReference>
<evidence type="ECO:0000313" key="4">
    <source>
        <dbReference type="EMBL" id="BAP58487.1"/>
    </source>
</evidence>
<dbReference type="Proteomes" id="UP000031627">
    <property type="component" value="Chromosome"/>
</dbReference>
<dbReference type="GO" id="GO:0003723">
    <property type="term" value="F:RNA binding"/>
    <property type="evidence" value="ECO:0007669"/>
    <property type="project" value="UniProtKB-UniRule"/>
</dbReference>
<evidence type="ECO:0000313" key="5">
    <source>
        <dbReference type="Proteomes" id="UP000031627"/>
    </source>
</evidence>
<dbReference type="HAMAP" id="MF_00023">
    <property type="entry name" value="SmpB"/>
    <property type="match status" value="1"/>
</dbReference>
<dbReference type="PROSITE" id="PS01317">
    <property type="entry name" value="SSRP"/>
    <property type="match status" value="1"/>
</dbReference>
<dbReference type="GO" id="GO:0070929">
    <property type="term" value="P:trans-translation"/>
    <property type="evidence" value="ECO:0007669"/>
    <property type="project" value="UniProtKB-UniRule"/>
</dbReference>
<name>A0A090AQ66_9ENTR</name>
<dbReference type="AlphaFoldDB" id="A0A090AQ66"/>
<dbReference type="STRING" id="1410383.TGUWTKB_2430"/>
<dbReference type="InterPro" id="IPR020081">
    <property type="entry name" value="SsrA-bd_prot_CS"/>
</dbReference>
<dbReference type="EMBL" id="AP014521">
    <property type="protein sequence ID" value="BAP58487.1"/>
    <property type="molecule type" value="Genomic_DNA"/>
</dbReference>
<gene>
    <name evidence="3 4" type="primary">smpB</name>
    <name evidence="4" type="ORF">TGUWTKB_2430</name>
</gene>
<accession>A0A090AQ66</accession>
<comment type="function">
    <text evidence="3">Required for rescue of stalled ribosomes mediated by trans-translation. Binds to transfer-messenger RNA (tmRNA), required for stable association of tmRNA with ribosomes. tmRNA and SmpB together mimic tRNA shape, replacing the anticodon stem-loop with SmpB. tmRNA is encoded by the ssrA gene; the 2 termini fold to resemble tRNA(Ala) and it encodes a 'tag peptide', a short internal open reading frame. During trans-translation Ala-aminoacylated tmRNA acts like a tRNA, entering the A-site of stalled ribosomes, displacing the stalled mRNA. The ribosome then switches to translate the ORF on the tmRNA; the nascent peptide is terminated with the 'tag peptide' encoded by the tmRNA and targeted for degradation. The ribosome is freed to recommence translation, which seems to be the essential function of trans-translation.</text>
</comment>
<dbReference type="PANTHER" id="PTHR30308:SF2">
    <property type="entry name" value="SSRA-BINDING PROTEIN"/>
    <property type="match status" value="1"/>
</dbReference>
<dbReference type="Gene3D" id="2.40.280.10">
    <property type="match status" value="1"/>
</dbReference>
<proteinExistence type="inferred from homology"/>
<dbReference type="Pfam" id="PF01668">
    <property type="entry name" value="SmpB"/>
    <property type="match status" value="1"/>
</dbReference>
<dbReference type="GO" id="GO:0070930">
    <property type="term" value="P:trans-translation-dependent protein tagging"/>
    <property type="evidence" value="ECO:0007669"/>
    <property type="project" value="TreeGrafter"/>
</dbReference>
<evidence type="ECO:0000256" key="3">
    <source>
        <dbReference type="HAMAP-Rule" id="MF_00023"/>
    </source>
</evidence>
<dbReference type="NCBIfam" id="NF003843">
    <property type="entry name" value="PRK05422.1"/>
    <property type="match status" value="1"/>
</dbReference>
<keyword evidence="1 3" id="KW-0963">Cytoplasm</keyword>
<reference evidence="4 5" key="2">
    <citation type="journal article" date="2014" name="Curr. Biol.">
        <title>Symbiont-Supplemented Maternal Investment Underpinning Host's Ecological Adaptation.</title>
        <authorList>
            <person name="Kaiwa N."/>
            <person name="Hosokawa T."/>
            <person name="Nikoh N."/>
            <person name="Tanahashi M."/>
            <person name="Moriyama M."/>
            <person name="Meng X.Y."/>
            <person name="Maeda T."/>
            <person name="Yamaguchi K."/>
            <person name="Shigenobu S."/>
            <person name="Ito M."/>
            <person name="Fukatsu T."/>
        </authorList>
    </citation>
    <scope>NUCLEOTIDE SEQUENCE [LARGE SCALE GENOMIC DNA]</scope>
    <source>
        <strain evidence="4 5">UwTKB</strain>
    </source>
</reference>
<evidence type="ECO:0000256" key="2">
    <source>
        <dbReference type="ARBA" id="ARBA00022884"/>
    </source>
</evidence>
<sequence>MSKQNNSIILYNKKVQYDYFIEKKFEAGIVLNGWEIKSIRAGKVNITNSYVFLHNAQAYIVGMTIKPLICSSNKILEDSQRNKKLLFHKHEISSIYGYVNRKKYTLVATSLYWKKAWCKIEIGLAKGKKTIDKRENIKNREWKISQSRILSKKILD</sequence>
<dbReference type="HOGENOM" id="CLU_108953_3_0_6"/>
<dbReference type="CDD" id="cd09294">
    <property type="entry name" value="SmpB"/>
    <property type="match status" value="1"/>
</dbReference>
<dbReference type="NCBIfam" id="TIGR00086">
    <property type="entry name" value="smpB"/>
    <property type="match status" value="1"/>
</dbReference>
<dbReference type="PANTHER" id="PTHR30308">
    <property type="entry name" value="TMRNA-BINDING COMPONENT OF TRANS-TRANSLATION TAGGING COMPLEX"/>
    <property type="match status" value="1"/>
</dbReference>
<dbReference type="KEGG" id="sbw:TGUWTKB_2430"/>
<dbReference type="RefSeq" id="WP_041062740.1">
    <property type="nucleotide sequence ID" value="NZ_AP014521.1"/>
</dbReference>
<dbReference type="InterPro" id="IPR000037">
    <property type="entry name" value="SsrA-bd_prot"/>
</dbReference>
<evidence type="ECO:0000256" key="1">
    <source>
        <dbReference type="ARBA" id="ARBA00022490"/>
    </source>
</evidence>
<dbReference type="SUPFAM" id="SSF74982">
    <property type="entry name" value="Small protein B (SmpB)"/>
    <property type="match status" value="1"/>
</dbReference>
<comment type="subcellular location">
    <subcellularLocation>
        <location evidence="3">Cytoplasm</location>
    </subcellularLocation>
    <text evidence="3">The tmRNA-SmpB complex associates with stalled 70S ribosomes.</text>
</comment>
<comment type="similarity">
    <text evidence="3">Belongs to the SmpB family.</text>
</comment>
<keyword evidence="5" id="KW-1185">Reference proteome</keyword>